<dbReference type="EMBL" id="JACEEZ010008090">
    <property type="protein sequence ID" value="KAG0723544.1"/>
    <property type="molecule type" value="Genomic_DNA"/>
</dbReference>
<dbReference type="GO" id="GO:0010494">
    <property type="term" value="C:cytoplasmic stress granule"/>
    <property type="evidence" value="ECO:0007669"/>
    <property type="project" value="UniProtKB-SubCell"/>
</dbReference>
<keyword evidence="7" id="KW-0813">Transport</keyword>
<feature type="compositionally biased region" description="Acidic residues" evidence="18">
    <location>
        <begin position="19"/>
        <end position="42"/>
    </location>
</feature>
<dbReference type="GO" id="GO:0016607">
    <property type="term" value="C:nuclear speck"/>
    <property type="evidence" value="ECO:0007669"/>
    <property type="project" value="UniProtKB-SubCell"/>
</dbReference>
<evidence type="ECO:0000256" key="16">
    <source>
        <dbReference type="ARBA" id="ARBA00023242"/>
    </source>
</evidence>
<feature type="compositionally biased region" description="Pro residues" evidence="18">
    <location>
        <begin position="348"/>
        <end position="358"/>
    </location>
</feature>
<feature type="compositionally biased region" description="Basic and acidic residues" evidence="18">
    <location>
        <begin position="75"/>
        <end position="85"/>
    </location>
</feature>
<sequence length="389" mass="44945">MNTEFTLVDETIFLGSDGGESEYESADQEELLEEEEEEEEEDIIITADGVILEKDKELDDDEDRKNPQYIPKKGCFYEHDDRTAAAEEETSKEEPQDPSLPVVKKEVTKKKVWKEDDRWNHDRFNEADQAPKSREELIAAYGYDIRNEEGPPRARRRRRYGRGPNKYTRNWEDLDAYSKPTRGTPSPGLRGRRGDIRTDSNRTLDTEEEYPALGAQPTFRGPRRLSEDMTKHDSKGRGVSIAPPNTVAPGMRDEEEVTPPFMRDEDDIPPRIPPDLERYADTLSPKSRRRLMDSLMMKEDLPTTRDRNASDTSQRGLGRGNYRGKRRGHQDDFWTGRGGARQAYHRGAPPPDPQPPPQDHNVINYNDMDALMRERAMQQQYYRGKNNSK</sequence>
<dbReference type="GO" id="GO:0035145">
    <property type="term" value="C:exon-exon junction complex"/>
    <property type="evidence" value="ECO:0007669"/>
    <property type="project" value="InterPro"/>
</dbReference>
<name>A0A8J5CWC4_CHIOP</name>
<dbReference type="OrthoDB" id="657902at2759"/>
<evidence type="ECO:0000256" key="5">
    <source>
        <dbReference type="ARBA" id="ARBA00009548"/>
    </source>
</evidence>
<dbReference type="PANTHER" id="PTHR13434">
    <property type="entry name" value="PROTEIN CASC3"/>
    <property type="match status" value="1"/>
</dbReference>
<evidence type="ECO:0000256" key="12">
    <source>
        <dbReference type="ARBA" id="ARBA00022845"/>
    </source>
</evidence>
<feature type="compositionally biased region" description="Basic and acidic residues" evidence="18">
    <location>
        <begin position="192"/>
        <end position="205"/>
    </location>
</feature>
<feature type="region of interest" description="Disordered" evidence="18">
    <location>
        <begin position="141"/>
        <end position="368"/>
    </location>
</feature>
<keyword evidence="17" id="KW-0966">Cell projection</keyword>
<evidence type="ECO:0000256" key="3">
    <source>
        <dbReference type="ARBA" id="ARBA00004324"/>
    </source>
</evidence>
<dbReference type="GO" id="GO:0048471">
    <property type="term" value="C:perinuclear region of cytoplasm"/>
    <property type="evidence" value="ECO:0007669"/>
    <property type="project" value="UniProtKB-SubCell"/>
</dbReference>
<keyword evidence="15" id="KW-0508">mRNA splicing</keyword>
<dbReference type="GO" id="GO:0006397">
    <property type="term" value="P:mRNA processing"/>
    <property type="evidence" value="ECO:0007669"/>
    <property type="project" value="UniProtKB-KW"/>
</dbReference>
<evidence type="ECO:0000256" key="2">
    <source>
        <dbReference type="ARBA" id="ARBA00004279"/>
    </source>
</evidence>
<evidence type="ECO:0000256" key="6">
    <source>
        <dbReference type="ARBA" id="ARBA00019964"/>
    </source>
</evidence>
<keyword evidence="21" id="KW-1185">Reference proteome</keyword>
<evidence type="ECO:0000256" key="4">
    <source>
        <dbReference type="ARBA" id="ARBA00004556"/>
    </source>
</evidence>
<dbReference type="GO" id="GO:0030425">
    <property type="term" value="C:dendrite"/>
    <property type="evidence" value="ECO:0007669"/>
    <property type="project" value="UniProtKB-SubCell"/>
</dbReference>
<evidence type="ECO:0000256" key="18">
    <source>
        <dbReference type="SAM" id="MobiDB-lite"/>
    </source>
</evidence>
<evidence type="ECO:0000256" key="8">
    <source>
        <dbReference type="ARBA" id="ARBA00022490"/>
    </source>
</evidence>
<dbReference type="InterPro" id="IPR028544">
    <property type="entry name" value="CASC3"/>
</dbReference>
<evidence type="ECO:0000313" key="21">
    <source>
        <dbReference type="Proteomes" id="UP000770661"/>
    </source>
</evidence>
<feature type="domain" description="Btz" evidence="19">
    <location>
        <begin position="26"/>
        <end position="150"/>
    </location>
</feature>
<evidence type="ECO:0000256" key="7">
    <source>
        <dbReference type="ARBA" id="ARBA00022448"/>
    </source>
</evidence>
<evidence type="ECO:0000256" key="9">
    <source>
        <dbReference type="ARBA" id="ARBA00022664"/>
    </source>
</evidence>
<dbReference type="InterPro" id="IPR018545">
    <property type="entry name" value="Btz_dom"/>
</dbReference>
<reference evidence="20" key="1">
    <citation type="submission" date="2020-07" db="EMBL/GenBank/DDBJ databases">
        <title>The High-quality genome of the commercially important snow crab, Chionoecetes opilio.</title>
        <authorList>
            <person name="Jeong J.-H."/>
            <person name="Ryu S."/>
        </authorList>
    </citation>
    <scope>NUCLEOTIDE SEQUENCE</scope>
    <source>
        <strain evidence="20">MADBK_172401_WGS</strain>
        <tissue evidence="20">Digestive gland</tissue>
    </source>
</reference>
<keyword evidence="16" id="KW-0539">Nucleus</keyword>
<keyword evidence="11" id="KW-0509">mRNA transport</keyword>
<evidence type="ECO:0000313" key="20">
    <source>
        <dbReference type="EMBL" id="KAG0723544.1"/>
    </source>
</evidence>
<dbReference type="Pfam" id="PF09405">
    <property type="entry name" value="Btz"/>
    <property type="match status" value="1"/>
</dbReference>
<feature type="region of interest" description="Disordered" evidence="18">
    <location>
        <begin position="13"/>
        <end position="42"/>
    </location>
</feature>
<dbReference type="GO" id="GO:0051028">
    <property type="term" value="P:mRNA transport"/>
    <property type="evidence" value="ECO:0007669"/>
    <property type="project" value="UniProtKB-KW"/>
</dbReference>
<feature type="compositionally biased region" description="Basic and acidic residues" evidence="18">
    <location>
        <begin position="290"/>
        <end position="309"/>
    </location>
</feature>
<proteinExistence type="inferred from homology"/>
<evidence type="ECO:0000256" key="15">
    <source>
        <dbReference type="ARBA" id="ARBA00023187"/>
    </source>
</evidence>
<dbReference type="Proteomes" id="UP000770661">
    <property type="component" value="Unassembled WGS sequence"/>
</dbReference>
<keyword evidence="12" id="KW-0810">Translation regulation</keyword>
<keyword evidence="10" id="KW-0747">Spliceosome</keyword>
<dbReference type="PANTHER" id="PTHR13434:SF0">
    <property type="entry name" value="PROTEIN CASC3"/>
    <property type="match status" value="1"/>
</dbReference>
<dbReference type="GO" id="GO:0008380">
    <property type="term" value="P:RNA splicing"/>
    <property type="evidence" value="ECO:0007669"/>
    <property type="project" value="UniProtKB-KW"/>
</dbReference>
<evidence type="ECO:0000259" key="19">
    <source>
        <dbReference type="SMART" id="SM01044"/>
    </source>
</evidence>
<keyword evidence="14" id="KW-0866">Nonsense-mediated mRNA decay</keyword>
<evidence type="ECO:0000256" key="10">
    <source>
        <dbReference type="ARBA" id="ARBA00022728"/>
    </source>
</evidence>
<evidence type="ECO:0000256" key="17">
    <source>
        <dbReference type="ARBA" id="ARBA00023273"/>
    </source>
</evidence>
<dbReference type="GO" id="GO:0005681">
    <property type="term" value="C:spliceosomal complex"/>
    <property type="evidence" value="ECO:0007669"/>
    <property type="project" value="UniProtKB-KW"/>
</dbReference>
<evidence type="ECO:0000256" key="1">
    <source>
        <dbReference type="ARBA" id="ARBA00004210"/>
    </source>
</evidence>
<dbReference type="SMART" id="SM01044">
    <property type="entry name" value="Btz"/>
    <property type="match status" value="1"/>
</dbReference>
<protein>
    <recommendedName>
        <fullName evidence="6">Protein CASC3</fullName>
    </recommendedName>
</protein>
<keyword evidence="9" id="KW-0507">mRNA processing</keyword>
<keyword evidence="13" id="KW-0694">RNA-binding</keyword>
<dbReference type="GO" id="GO:0003729">
    <property type="term" value="F:mRNA binding"/>
    <property type="evidence" value="ECO:0007669"/>
    <property type="project" value="InterPro"/>
</dbReference>
<organism evidence="20 21">
    <name type="scientific">Chionoecetes opilio</name>
    <name type="common">Atlantic snow crab</name>
    <name type="synonym">Cancer opilio</name>
    <dbReference type="NCBI Taxonomy" id="41210"/>
    <lineage>
        <taxon>Eukaryota</taxon>
        <taxon>Metazoa</taxon>
        <taxon>Ecdysozoa</taxon>
        <taxon>Arthropoda</taxon>
        <taxon>Crustacea</taxon>
        <taxon>Multicrustacea</taxon>
        <taxon>Malacostraca</taxon>
        <taxon>Eumalacostraca</taxon>
        <taxon>Eucarida</taxon>
        <taxon>Decapoda</taxon>
        <taxon>Pleocyemata</taxon>
        <taxon>Brachyura</taxon>
        <taxon>Eubrachyura</taxon>
        <taxon>Majoidea</taxon>
        <taxon>Majidae</taxon>
        <taxon>Chionoecetes</taxon>
    </lineage>
</organism>
<comment type="caution">
    <text evidence="20">The sequence shown here is derived from an EMBL/GenBank/DDBJ whole genome shotgun (WGS) entry which is preliminary data.</text>
</comment>
<accession>A0A8J5CWC4</accession>
<gene>
    <name evidence="20" type="primary">casc3</name>
    <name evidence="20" type="ORF">GWK47_042482</name>
</gene>
<dbReference type="GO" id="GO:0006417">
    <property type="term" value="P:regulation of translation"/>
    <property type="evidence" value="ECO:0007669"/>
    <property type="project" value="UniProtKB-KW"/>
</dbReference>
<feature type="compositionally biased region" description="Basic and acidic residues" evidence="18">
    <location>
        <begin position="224"/>
        <end position="236"/>
    </location>
</feature>
<feature type="region of interest" description="Disordered" evidence="18">
    <location>
        <begin position="54"/>
        <end position="111"/>
    </location>
</feature>
<comment type="similarity">
    <text evidence="5">Belongs to the CASC3 family.</text>
</comment>
<dbReference type="GO" id="GO:0000184">
    <property type="term" value="P:nuclear-transcribed mRNA catabolic process, nonsense-mediated decay"/>
    <property type="evidence" value="ECO:0007669"/>
    <property type="project" value="UniProtKB-KW"/>
</dbReference>
<keyword evidence="8" id="KW-0963">Cytoplasm</keyword>
<evidence type="ECO:0000256" key="11">
    <source>
        <dbReference type="ARBA" id="ARBA00022816"/>
    </source>
</evidence>
<comment type="subcellular location">
    <subcellularLocation>
        <location evidence="2">Cell projection</location>
        <location evidence="2">Dendrite</location>
    </subcellularLocation>
    <subcellularLocation>
        <location evidence="1">Cytoplasm</location>
        <location evidence="1">Stress granule</location>
    </subcellularLocation>
    <subcellularLocation>
        <location evidence="4">Cytoplasm</location>
        <location evidence="4">Perinuclear region</location>
    </subcellularLocation>
    <subcellularLocation>
        <location evidence="3">Nucleus speckle</location>
    </subcellularLocation>
</comment>
<evidence type="ECO:0000256" key="14">
    <source>
        <dbReference type="ARBA" id="ARBA00023161"/>
    </source>
</evidence>
<evidence type="ECO:0000256" key="13">
    <source>
        <dbReference type="ARBA" id="ARBA00022884"/>
    </source>
</evidence>
<dbReference type="AlphaFoldDB" id="A0A8J5CWC4"/>